<evidence type="ECO:0000313" key="4">
    <source>
        <dbReference type="Proteomes" id="UP000266234"/>
    </source>
</evidence>
<dbReference type="Proteomes" id="UP000266234">
    <property type="component" value="Unassembled WGS sequence"/>
</dbReference>
<proteinExistence type="predicted"/>
<reference evidence="3 4" key="1">
    <citation type="journal article" date="2018" name="PLoS Pathog.">
        <title>Evolution of structural diversity of trichothecenes, a family of toxins produced by plant pathogenic and entomopathogenic fungi.</title>
        <authorList>
            <person name="Proctor R.H."/>
            <person name="McCormick S.P."/>
            <person name="Kim H.S."/>
            <person name="Cardoza R.E."/>
            <person name="Stanley A.M."/>
            <person name="Lindo L."/>
            <person name="Kelly A."/>
            <person name="Brown D.W."/>
            <person name="Lee T."/>
            <person name="Vaughan M.M."/>
            <person name="Alexander N.J."/>
            <person name="Busman M."/>
            <person name="Gutierrez S."/>
        </authorList>
    </citation>
    <scope>NUCLEOTIDE SEQUENCE [LARGE SCALE GENOMIC DNA]</scope>
    <source>
        <strain evidence="3 4">NRRL 20695</strain>
    </source>
</reference>
<feature type="compositionally biased region" description="Polar residues" evidence="1">
    <location>
        <begin position="650"/>
        <end position="691"/>
    </location>
</feature>
<dbReference type="STRING" id="694270.A0A395T1M1"/>
<feature type="compositionally biased region" description="Low complexity" evidence="1">
    <location>
        <begin position="551"/>
        <end position="567"/>
    </location>
</feature>
<keyword evidence="2" id="KW-0732">Signal</keyword>
<organism evidence="3 4">
    <name type="scientific">Fusarium longipes</name>
    <dbReference type="NCBI Taxonomy" id="694270"/>
    <lineage>
        <taxon>Eukaryota</taxon>
        <taxon>Fungi</taxon>
        <taxon>Dikarya</taxon>
        <taxon>Ascomycota</taxon>
        <taxon>Pezizomycotina</taxon>
        <taxon>Sordariomycetes</taxon>
        <taxon>Hypocreomycetidae</taxon>
        <taxon>Hypocreales</taxon>
        <taxon>Nectriaceae</taxon>
        <taxon>Fusarium</taxon>
    </lineage>
</organism>
<feature type="region of interest" description="Disordered" evidence="1">
    <location>
        <begin position="650"/>
        <end position="741"/>
    </location>
</feature>
<comment type="caution">
    <text evidence="3">The sequence shown here is derived from an EMBL/GenBank/DDBJ whole genome shotgun (WGS) entry which is preliminary data.</text>
</comment>
<feature type="compositionally biased region" description="Polar residues" evidence="1">
    <location>
        <begin position="706"/>
        <end position="716"/>
    </location>
</feature>
<evidence type="ECO:0000313" key="3">
    <source>
        <dbReference type="EMBL" id="RGP78624.1"/>
    </source>
</evidence>
<feature type="compositionally biased region" description="Polar residues" evidence="1">
    <location>
        <begin position="723"/>
        <end position="736"/>
    </location>
</feature>
<dbReference type="OrthoDB" id="5388283at2759"/>
<sequence>MARQGIFTIIAATLLSVGVTAGPCKPYSSAALSSTIAVEATSTTHETVSSTVSTDITYATESLKTTVTGFSTNSAATTNALETTVTMITTYITDTTDTLDTTITEFATETSATLEPTTTTVAEQGSCVETEILINPSFDDNTDGSPWVLGSGATISQTITRSAPNSLSVLLNSNRLTTTFSQSLPALGPYLYQLDYYFIFETVTSGRGFTCQLTPSIGGQTLASSETLTDSGPFGHRLSSQYFTAQDQDSPATFLKVAPKQYHYNPLYLGWVEIGGDKHTAVTATSIFHKVALVPSEFTFLPFTTTLVSICLHPTDGMRSSVGLLALAIFGNLNIALGSRCKPHPSVVTDTVSEATPTPTEIKGPVIVKNEIGNGNFATRDPNDPSKIPSFTVEGQAEVVLNKGYTGDGSKEQGCVQLSATGNPTSRKRAIGNIVSISQQLDSLDMKKKYTVRFFYAVVTASNINVCTISASIGGTQFYTSTILSIGQAIDWNTVLTQTDVPNTQGAFSVSVNCPIGGIASIYVDSIFMSNQVTPETIDDVSIDFGDGGSVASSTELSSSPTASATSNQPSTVVATHEASTESQPLDETSTEPATREPSTATEPASATYTPSSDAEISTREPSTATELFSATYASTSDAQPAASYVSTGTSIDTFSPSTKVWSSSQTLTKNSASISTHETINTDDASTMSGPATRDLSTETENDIKTLTWNPTTDTIHGPATETYSPATTESSLPSGSRVCPVGAPPPGYCTPVQPQVTQMVSLPGMQSEFGDENSQPNAPRVCWAYGVPKTGMWGRAKWSNPRQNSIEDCALLCKQEGSSCKGFALNTLNEEELSCWLLNDRLGVVGIDLDKQRSLMWNDFDCFECHDCDIRNPLDVSTLTSTSDSVLSSITLSPESTIETRVATSTGALPTASCPSCHRRDSPSSDLVCEEMGNLRSGDLSPYANNDFDKATLQTNSEQCGVICFQLDGCAASAYDSARKRCIFTNTPMTNIVFQQATDQDASSFILPWSSQGCFSCSNDCPVGSDTTSKVIVSSVTTAEQTTITPSRTEPLTTFVSSYAPTTTESTMPQCTLALSDGCILDANYEYSDCDKSGSFRSTFTLREEEYPWQIDTRNCAALCYHMPHRCKASAWDQDLNTCVFSSRSIHDISFTPNNAGPLQWSEQNCYRCFCHDYDRNDYYASLATALPVATCAPSITSEEAVCEIKQDTPSGLVCQHSGYFPWAYDEMPSKFPNQDSEERCAALCNANPDCVASAYSEEYGKCAMGYHQLRYIQWDQRGSTLLSWSDKGCWDCSDCIKSQTWRVVNF</sequence>
<evidence type="ECO:0008006" key="5">
    <source>
        <dbReference type="Google" id="ProtNLM"/>
    </source>
</evidence>
<feature type="signal peptide" evidence="2">
    <location>
        <begin position="1"/>
        <end position="21"/>
    </location>
</feature>
<feature type="chain" id="PRO_5017312750" description="Apple domain-containing protein" evidence="2">
    <location>
        <begin position="22"/>
        <end position="1309"/>
    </location>
</feature>
<protein>
    <recommendedName>
        <fullName evidence="5">Apple domain-containing protein</fullName>
    </recommendedName>
</protein>
<feature type="compositionally biased region" description="Polar residues" evidence="1">
    <location>
        <begin position="581"/>
        <end position="623"/>
    </location>
</feature>
<evidence type="ECO:0000256" key="2">
    <source>
        <dbReference type="SAM" id="SignalP"/>
    </source>
</evidence>
<gene>
    <name evidence="3" type="ORF">FLONG3_3246</name>
</gene>
<dbReference type="EMBL" id="PXOG01000061">
    <property type="protein sequence ID" value="RGP78624.1"/>
    <property type="molecule type" value="Genomic_DNA"/>
</dbReference>
<accession>A0A395T1M1</accession>
<name>A0A395T1M1_9HYPO</name>
<evidence type="ECO:0000256" key="1">
    <source>
        <dbReference type="SAM" id="MobiDB-lite"/>
    </source>
</evidence>
<feature type="region of interest" description="Disordered" evidence="1">
    <location>
        <begin position="551"/>
        <end position="623"/>
    </location>
</feature>
<keyword evidence="4" id="KW-1185">Reference proteome</keyword>